<accession>A0A1I7YRJ0</accession>
<dbReference type="InterPro" id="IPR016186">
    <property type="entry name" value="C-type_lectin-like/link_sf"/>
</dbReference>
<dbReference type="SUPFAM" id="SSF56436">
    <property type="entry name" value="C-type lectin-like"/>
    <property type="match status" value="1"/>
</dbReference>
<sequence length="116" mass="13317">MKKLCTDLKSLPVKIENKQQNDDLNSLDKWDAALIGFHIPEGQTWDKNNFQWISDGSQATFTNWGGGEPNNLFKPEIFVKTLKVIGSWIDINNSNYWMPSYIICMADTYVGVEEQQ</sequence>
<evidence type="ECO:0000313" key="2">
    <source>
        <dbReference type="WBParaSite" id="L893_g19001.t1"/>
    </source>
</evidence>
<protein>
    <submittedName>
        <fullName evidence="2">C-type lectin domain-containing protein</fullName>
    </submittedName>
</protein>
<name>A0A1I7YRJ0_9BILA</name>
<dbReference type="WBParaSite" id="L893_g19001.t1">
    <property type="protein sequence ID" value="L893_g19001.t1"/>
    <property type="gene ID" value="L893_g19001"/>
</dbReference>
<dbReference type="AlphaFoldDB" id="A0A1I7YRJ0"/>
<dbReference type="Proteomes" id="UP000095287">
    <property type="component" value="Unplaced"/>
</dbReference>
<evidence type="ECO:0000313" key="1">
    <source>
        <dbReference type="Proteomes" id="UP000095287"/>
    </source>
</evidence>
<organism evidence="1 2">
    <name type="scientific">Steinernema glaseri</name>
    <dbReference type="NCBI Taxonomy" id="37863"/>
    <lineage>
        <taxon>Eukaryota</taxon>
        <taxon>Metazoa</taxon>
        <taxon>Ecdysozoa</taxon>
        <taxon>Nematoda</taxon>
        <taxon>Chromadorea</taxon>
        <taxon>Rhabditida</taxon>
        <taxon>Tylenchina</taxon>
        <taxon>Panagrolaimomorpha</taxon>
        <taxon>Strongyloidoidea</taxon>
        <taxon>Steinernematidae</taxon>
        <taxon>Steinernema</taxon>
    </lineage>
</organism>
<reference evidence="2" key="1">
    <citation type="submission" date="2016-11" db="UniProtKB">
        <authorList>
            <consortium name="WormBaseParasite"/>
        </authorList>
    </citation>
    <scope>IDENTIFICATION</scope>
</reference>
<dbReference type="InterPro" id="IPR016187">
    <property type="entry name" value="CTDL_fold"/>
</dbReference>
<dbReference type="Gene3D" id="3.10.100.10">
    <property type="entry name" value="Mannose-Binding Protein A, subunit A"/>
    <property type="match status" value="1"/>
</dbReference>
<proteinExistence type="predicted"/>
<keyword evidence="1" id="KW-1185">Reference proteome</keyword>